<dbReference type="PROSITE" id="PS51257">
    <property type="entry name" value="PROKAR_LIPOPROTEIN"/>
    <property type="match status" value="1"/>
</dbReference>
<dbReference type="OrthoDB" id="9853320at2"/>
<sequence length="524" mass="54140">MSHSLRSTTKPSACLWAAAALSLGALGCGDNLEPPGAEPDAGTPEVDAMAPANSVCSAPIELLGVQAESGSATGDTASSTLSPVDLGDCVTAGDTAIAQQVVAYTVPGSGRTGVEFSLVNDGTPASFDTVVQVRSACEMTPEELATSCFDNASFAERRSRGTFFAEGGDTVYFVITGDPEPGDGRVSEGAWRLEVFSDAASTPSIDSARVTILQTFLDIAVSGGDSGADASGVRVLPYIDEDTIYDTNFDGMGDQRDRVIFPLPEVSGETSFSRGVRQEAFGNLYSGDVVAAEVSIVDRFGDESERIRVDVLEPDLRGPDASCDQDVDFCAVDLACEEQVCTVPTAVSDACDAATAIAIDTPAGDTVTTATQALSLPAGSGVFTATCTETGSAEVLFTVEVPAGGPFDLLATTALEATGEIDTVLYARTSCVDPTTEVTCNDDADRANDVYQSTIVIEEAAAGSYTLVVEDYAFAFDPLPADIELQVSLRPVLSSGASCDDAEVENRCADGACTDGTCPEPLSR</sequence>
<protein>
    <recommendedName>
        <fullName evidence="4">Lipoprotein</fullName>
    </recommendedName>
</protein>
<keyword evidence="3" id="KW-1185">Reference proteome</keyword>
<feature type="signal peptide" evidence="1">
    <location>
        <begin position="1"/>
        <end position="27"/>
    </location>
</feature>
<gene>
    <name evidence="2" type="ordered locus">Hoch_0160</name>
</gene>
<keyword evidence="1" id="KW-0732">Signal</keyword>
<dbReference type="KEGG" id="hoh:Hoch_0160"/>
<evidence type="ECO:0000256" key="1">
    <source>
        <dbReference type="SAM" id="SignalP"/>
    </source>
</evidence>
<evidence type="ECO:0000313" key="2">
    <source>
        <dbReference type="EMBL" id="ACY12801.1"/>
    </source>
</evidence>
<proteinExistence type="predicted"/>
<dbReference type="RefSeq" id="WP_012825428.1">
    <property type="nucleotide sequence ID" value="NC_013440.1"/>
</dbReference>
<evidence type="ECO:0000313" key="3">
    <source>
        <dbReference type="Proteomes" id="UP000001880"/>
    </source>
</evidence>
<dbReference type="HOGENOM" id="CLU_519498_0_0_7"/>
<feature type="chain" id="PRO_5003011230" description="Lipoprotein" evidence="1">
    <location>
        <begin position="28"/>
        <end position="524"/>
    </location>
</feature>
<accession>D0LGQ5</accession>
<reference evidence="2 3" key="1">
    <citation type="journal article" date="2010" name="Stand. Genomic Sci.">
        <title>Complete genome sequence of Haliangium ochraceum type strain (SMP-2).</title>
        <authorList>
            <consortium name="US DOE Joint Genome Institute (JGI-PGF)"/>
            <person name="Ivanova N."/>
            <person name="Daum C."/>
            <person name="Lang E."/>
            <person name="Abt B."/>
            <person name="Kopitz M."/>
            <person name="Saunders E."/>
            <person name="Lapidus A."/>
            <person name="Lucas S."/>
            <person name="Glavina Del Rio T."/>
            <person name="Nolan M."/>
            <person name="Tice H."/>
            <person name="Copeland A."/>
            <person name="Cheng J.F."/>
            <person name="Chen F."/>
            <person name="Bruce D."/>
            <person name="Goodwin L."/>
            <person name="Pitluck S."/>
            <person name="Mavromatis K."/>
            <person name="Pati A."/>
            <person name="Mikhailova N."/>
            <person name="Chen A."/>
            <person name="Palaniappan K."/>
            <person name="Land M."/>
            <person name="Hauser L."/>
            <person name="Chang Y.J."/>
            <person name="Jeffries C.D."/>
            <person name="Detter J.C."/>
            <person name="Brettin T."/>
            <person name="Rohde M."/>
            <person name="Goker M."/>
            <person name="Bristow J."/>
            <person name="Markowitz V."/>
            <person name="Eisen J.A."/>
            <person name="Hugenholtz P."/>
            <person name="Kyrpides N.C."/>
            <person name="Klenk H.P."/>
        </authorList>
    </citation>
    <scope>NUCLEOTIDE SEQUENCE [LARGE SCALE GENOMIC DNA]</scope>
    <source>
        <strain evidence="3">DSM 14365 / CIP 107738 / JCM 11303 / AJ 13395 / SMP-2</strain>
    </source>
</reference>
<name>D0LGQ5_HALO1</name>
<organism evidence="2 3">
    <name type="scientific">Haliangium ochraceum (strain DSM 14365 / JCM 11303 / SMP-2)</name>
    <dbReference type="NCBI Taxonomy" id="502025"/>
    <lineage>
        <taxon>Bacteria</taxon>
        <taxon>Pseudomonadati</taxon>
        <taxon>Myxococcota</taxon>
        <taxon>Polyangia</taxon>
        <taxon>Haliangiales</taxon>
        <taxon>Kofleriaceae</taxon>
        <taxon>Haliangium</taxon>
    </lineage>
</organism>
<dbReference type="Proteomes" id="UP000001880">
    <property type="component" value="Chromosome"/>
</dbReference>
<dbReference type="EMBL" id="CP001804">
    <property type="protein sequence ID" value="ACY12801.1"/>
    <property type="molecule type" value="Genomic_DNA"/>
</dbReference>
<evidence type="ECO:0008006" key="4">
    <source>
        <dbReference type="Google" id="ProtNLM"/>
    </source>
</evidence>
<dbReference type="STRING" id="502025.Hoch_0160"/>
<dbReference type="AlphaFoldDB" id="D0LGQ5"/>